<dbReference type="NCBIfam" id="NF041770">
    <property type="entry name" value="CFI_box_CTERM"/>
    <property type="match status" value="1"/>
</dbReference>
<keyword evidence="3" id="KW-1185">Reference proteome</keyword>
<dbReference type="EMBL" id="FOYU01000001">
    <property type="protein sequence ID" value="SFR40369.1"/>
    <property type="molecule type" value="Genomic_DNA"/>
</dbReference>
<proteinExistence type="predicted"/>
<dbReference type="RefSeq" id="WP_092855008.1">
    <property type="nucleotide sequence ID" value="NZ_FOYU01000001.1"/>
</dbReference>
<evidence type="ECO:0000313" key="3">
    <source>
        <dbReference type="Proteomes" id="UP000199424"/>
    </source>
</evidence>
<dbReference type="AlphaFoldDB" id="A0A1I6GDV1"/>
<feature type="chain" id="PRO_5011751260" description="YARHG domain-containing protein" evidence="1">
    <location>
        <begin position="26"/>
        <end position="340"/>
    </location>
</feature>
<protein>
    <recommendedName>
        <fullName evidence="4">YARHG domain-containing protein</fullName>
    </recommendedName>
</protein>
<feature type="signal peptide" evidence="1">
    <location>
        <begin position="1"/>
        <end position="25"/>
    </location>
</feature>
<evidence type="ECO:0008006" key="4">
    <source>
        <dbReference type="Google" id="ProtNLM"/>
    </source>
</evidence>
<evidence type="ECO:0000313" key="2">
    <source>
        <dbReference type="EMBL" id="SFR40369.1"/>
    </source>
</evidence>
<evidence type="ECO:0000256" key="1">
    <source>
        <dbReference type="SAM" id="SignalP"/>
    </source>
</evidence>
<dbReference type="InterPro" id="IPR049886">
    <property type="entry name" value="CFI_box_CTERM_dom"/>
</dbReference>
<gene>
    <name evidence="2" type="ORF">SAMN04488070_0541</name>
</gene>
<name>A0A1I6GDV1_9GAMM</name>
<sequence length="340" mass="38645">MFLHKLPRLTAALALCGIGVVHAQAADDSKSLPTCKAEATLLPFSLKATLFEDDMGSVYLSIDGQRVLSQDTKIMTSDEQNMAFIEKFVNQSSFHFQMYIGDNEQGERTYRFESAYFLLPSYSNTNAAGEKLQRFAKINQIAVGEKQYVYQVEPQIPYNNFYEYPMTAAFAHASSTAWLQGEPTSISLQITDEAFVTEIQMLASNWAKFGNVMERDALSLFDKYIAGQCQADYACFFTTAAVHTIGLADDCWELTQLRAFRDNVMKRTVLGRELIEQYYAEAPTIVRRINQLSHARRVWLKTYWFDILPNALLAKVGFNTLAQKRYIALFHRLQKLSLSA</sequence>
<accession>A0A1I6GDV1</accession>
<keyword evidence="1" id="KW-0732">Signal</keyword>
<dbReference type="Proteomes" id="UP000199424">
    <property type="component" value="Unassembled WGS sequence"/>
</dbReference>
<organism evidence="2 3">
    <name type="scientific">Pseudidiomarina maritima</name>
    <dbReference type="NCBI Taxonomy" id="519453"/>
    <lineage>
        <taxon>Bacteria</taxon>
        <taxon>Pseudomonadati</taxon>
        <taxon>Pseudomonadota</taxon>
        <taxon>Gammaproteobacteria</taxon>
        <taxon>Alteromonadales</taxon>
        <taxon>Idiomarinaceae</taxon>
        <taxon>Pseudidiomarina</taxon>
    </lineage>
</organism>
<reference evidence="3" key="1">
    <citation type="submission" date="2016-10" db="EMBL/GenBank/DDBJ databases">
        <authorList>
            <person name="Varghese N."/>
            <person name="Submissions S."/>
        </authorList>
    </citation>
    <scope>NUCLEOTIDE SEQUENCE [LARGE SCALE GENOMIC DNA]</scope>
    <source>
        <strain evidence="3">CGMCC 1.7285</strain>
    </source>
</reference>